<dbReference type="STRING" id="717231.Flexsi_0421"/>
<dbReference type="EMBL" id="CP002858">
    <property type="protein sequence ID" value="AEI14109.1"/>
    <property type="molecule type" value="Genomic_DNA"/>
</dbReference>
<evidence type="ECO:0000313" key="2">
    <source>
        <dbReference type="Proteomes" id="UP000006621"/>
    </source>
</evidence>
<dbReference type="AlphaFoldDB" id="F8E8Y5"/>
<organism evidence="1 2">
    <name type="scientific">Flexistipes sinusarabici (strain ATCC 49648 / DSM 4947 / MAS 10)</name>
    <dbReference type="NCBI Taxonomy" id="717231"/>
    <lineage>
        <taxon>Bacteria</taxon>
        <taxon>Pseudomonadati</taxon>
        <taxon>Deferribacterota</taxon>
        <taxon>Deferribacteres</taxon>
        <taxon>Deferribacterales</taxon>
        <taxon>Flexistipitaceae</taxon>
        <taxon>Flexistipes</taxon>
    </lineage>
</organism>
<name>F8E8Y5_FLESM</name>
<dbReference type="Proteomes" id="UP000006621">
    <property type="component" value="Chromosome"/>
</dbReference>
<gene>
    <name evidence="1" type="ordered locus">Flexsi_0421</name>
</gene>
<dbReference type="KEGG" id="fsi:Flexsi_0421"/>
<evidence type="ECO:0008006" key="3">
    <source>
        <dbReference type="Google" id="ProtNLM"/>
    </source>
</evidence>
<evidence type="ECO:0000313" key="1">
    <source>
        <dbReference type="EMBL" id="AEI14109.1"/>
    </source>
</evidence>
<dbReference type="OrthoDB" id="5651166at2"/>
<protein>
    <recommendedName>
        <fullName evidence="3">DUF4145 domain-containing protein</fullName>
    </recommendedName>
</protein>
<reference evidence="1 2" key="1">
    <citation type="journal article" date="2011" name="Stand. Genomic Sci.">
        <title>Genome sequence of the moderately thermophilic halophile Flexistipes sinusarabici strain (MAS10).</title>
        <authorList>
            <person name="Lapidus A."/>
            <person name="Chertkov O."/>
            <person name="Nolan M."/>
            <person name="Lucas S."/>
            <person name="Hammon N."/>
            <person name="Deshpande S."/>
            <person name="Cheng J.F."/>
            <person name="Tapia R."/>
            <person name="Han C."/>
            <person name="Goodwin L."/>
            <person name="Pitluck S."/>
            <person name="Liolios K."/>
            <person name="Pagani I."/>
            <person name="Ivanova N."/>
            <person name="Huntemann M."/>
            <person name="Mavromatis K."/>
            <person name="Mikhailova N."/>
            <person name="Pati A."/>
            <person name="Chen A."/>
            <person name="Palaniappan K."/>
            <person name="Land M."/>
            <person name="Hauser L."/>
            <person name="Brambilla E.M."/>
            <person name="Rohde M."/>
            <person name="Abt B."/>
            <person name="Spring S."/>
            <person name="Goker M."/>
            <person name="Bristow J."/>
            <person name="Eisen J.A."/>
            <person name="Markowitz V."/>
            <person name="Hugenholtz P."/>
            <person name="Kyrpides N.C."/>
            <person name="Klenk H.P."/>
            <person name="Woyke T."/>
        </authorList>
    </citation>
    <scope>NUCLEOTIDE SEQUENCE [LARGE SCALE GENOMIC DNA]</scope>
    <source>
        <strain evidence="2">DSM 4947 / MAS 10</strain>
    </source>
</reference>
<dbReference type="RefSeq" id="WP_013885620.1">
    <property type="nucleotide sequence ID" value="NC_015672.1"/>
</dbReference>
<proteinExistence type="predicted"/>
<accession>F8E8Y5</accession>
<sequence length="241" mass="27906">MPDSSQLDNKYFIDEYVYNCPFCKRGNVSYIVENKKEFDWTEEKICYIYIAKCSSCGNRSMHLSFEDIYLSSLGYANKYRFSIDEHEDLDSKFFYSVPTSFFALDARIPKVLRLLFVEAEGCLKSNYLTGASVCVRKIIYELAILENAVGSNYDERIKSLKEIRTDVEPEYFDTLLTIQQLTSDKVHEESYDGWNSSHLKLLLSTLGEILTLMYVIPELRKEKRTAILELKKQLSGEGDAD</sequence>
<keyword evidence="2" id="KW-1185">Reference proteome</keyword>
<dbReference type="HOGENOM" id="CLU_1150519_0_0_0"/>
<reference evidence="2" key="2">
    <citation type="submission" date="2011-06" db="EMBL/GenBank/DDBJ databases">
        <title>The complete genome of Flexistipes sinusarabici DSM 4947.</title>
        <authorList>
            <person name="Lucas S."/>
            <person name="Han J."/>
            <person name="Lapidus A."/>
            <person name="Bruce D."/>
            <person name="Goodwin L."/>
            <person name="Pitluck S."/>
            <person name="Peters L."/>
            <person name="Kyrpides N."/>
            <person name="Mavromatis K."/>
            <person name="Ivanova N."/>
            <person name="Mikhailova N."/>
            <person name="Chertkov O."/>
            <person name="Detter J.C."/>
            <person name="Tapia R."/>
            <person name="Han C."/>
            <person name="Land M."/>
            <person name="Hauser L."/>
            <person name="Markowitz V."/>
            <person name="Cheng J.-F."/>
            <person name="Hugenholtz P."/>
            <person name="Woyke T."/>
            <person name="Wu D."/>
            <person name="Spring S."/>
            <person name="Schroeder M."/>
            <person name="Brambilla E."/>
            <person name="Klenk H.-P."/>
            <person name="Eisen J.A."/>
        </authorList>
    </citation>
    <scope>NUCLEOTIDE SEQUENCE [LARGE SCALE GENOMIC DNA]</scope>
    <source>
        <strain evidence="2">DSM 4947 / MAS 10</strain>
    </source>
</reference>